<keyword evidence="3" id="KW-1185">Reference proteome</keyword>
<gene>
    <name evidence="2" type="ORF">ABID43_004314</name>
</gene>
<feature type="region of interest" description="Disordered" evidence="1">
    <location>
        <begin position="1"/>
        <end position="24"/>
    </location>
</feature>
<evidence type="ECO:0000313" key="3">
    <source>
        <dbReference type="Proteomes" id="UP001549145"/>
    </source>
</evidence>
<dbReference type="Proteomes" id="UP001549145">
    <property type="component" value="Unassembled WGS sequence"/>
</dbReference>
<reference evidence="2 3" key="1">
    <citation type="submission" date="2024-06" db="EMBL/GenBank/DDBJ databases">
        <title>Genomic Encyclopedia of Type Strains, Phase IV (KMG-IV): sequencing the most valuable type-strain genomes for metagenomic binning, comparative biology and taxonomic classification.</title>
        <authorList>
            <person name="Goeker M."/>
        </authorList>
    </citation>
    <scope>NUCLEOTIDE SEQUENCE [LARGE SCALE GENOMIC DNA]</scope>
    <source>
        <strain evidence="2 3">DSM 21331</strain>
    </source>
</reference>
<name>A0ABV2LA79_9HYPH</name>
<dbReference type="Gene3D" id="2.60.40.790">
    <property type="match status" value="1"/>
</dbReference>
<evidence type="ECO:0000313" key="2">
    <source>
        <dbReference type="EMBL" id="MET3694751.1"/>
    </source>
</evidence>
<comment type="caution">
    <text evidence="2">The sequence shown here is derived from an EMBL/GenBank/DDBJ whole genome shotgun (WGS) entry which is preliminary data.</text>
</comment>
<accession>A0ABV2LA79</accession>
<dbReference type="InterPro" id="IPR008978">
    <property type="entry name" value="HSP20-like_chaperone"/>
</dbReference>
<dbReference type="RefSeq" id="WP_238279785.1">
    <property type="nucleotide sequence ID" value="NZ_BPQL01000066.1"/>
</dbReference>
<dbReference type="SUPFAM" id="SSF49764">
    <property type="entry name" value="HSP20-like chaperones"/>
    <property type="match status" value="1"/>
</dbReference>
<organism evidence="2 3">
    <name type="scientific">Methylobacterium goesingense</name>
    <dbReference type="NCBI Taxonomy" id="243690"/>
    <lineage>
        <taxon>Bacteria</taxon>
        <taxon>Pseudomonadati</taxon>
        <taxon>Pseudomonadota</taxon>
        <taxon>Alphaproteobacteria</taxon>
        <taxon>Hyphomicrobiales</taxon>
        <taxon>Methylobacteriaceae</taxon>
        <taxon>Methylobacterium</taxon>
    </lineage>
</organism>
<evidence type="ECO:0008006" key="4">
    <source>
        <dbReference type="Google" id="ProtNLM"/>
    </source>
</evidence>
<dbReference type="EMBL" id="JBEPMM010000017">
    <property type="protein sequence ID" value="MET3694751.1"/>
    <property type="molecule type" value="Genomic_DNA"/>
</dbReference>
<sequence>MDMRSLPTLGDHGATPSADERASVWPLHRLDDPMFGDRRVGLPAPLRGGIVPRMNVVEKGSRTSTACSHGVSARSPGLPSCIEAEGIAASLDEGGLTVRFPKDAMTSLAPQRIAIRAP</sequence>
<protein>
    <recommendedName>
        <fullName evidence="4">Hsp20/alpha crystallin family protein</fullName>
    </recommendedName>
</protein>
<proteinExistence type="predicted"/>
<evidence type="ECO:0000256" key="1">
    <source>
        <dbReference type="SAM" id="MobiDB-lite"/>
    </source>
</evidence>